<dbReference type="Proteomes" id="UP001315001">
    <property type="component" value="Unassembled WGS sequence"/>
</dbReference>
<dbReference type="RefSeq" id="WP_209293677.1">
    <property type="nucleotide sequence ID" value="NZ_JAFIQO010000126.1"/>
</dbReference>
<proteinExistence type="predicted"/>
<organism evidence="1 2">
    <name type="scientific">Anaerobutyricum soehngenii</name>
    <dbReference type="NCBI Taxonomy" id="105843"/>
    <lineage>
        <taxon>Bacteria</taxon>
        <taxon>Bacillati</taxon>
        <taxon>Bacillota</taxon>
        <taxon>Clostridia</taxon>
        <taxon>Lachnospirales</taxon>
        <taxon>Lachnospiraceae</taxon>
        <taxon>Anaerobutyricum</taxon>
    </lineage>
</organism>
<sequence length="216" mass="24058">MGHLSGITDTERNLFANAVIAAANVTAVDPEATFLDDFDLVAAQEEYRYYMPDRLKASEAGDTSNILDGDNTFCIRIRDYNMVASNLSNTDSNANSLTMELYIEDNKNGKEMNINGESVKVSKISVSGKADILKKYSDGQTITVNQEGQFKLQGNDTFQFSLNDMESYLKGINTTYKKECRIFAKVDSTVTLYGVTANKETWTSVSLKPRQLFDLD</sequence>
<comment type="caution">
    <text evidence="1">The sequence shown here is derived from an EMBL/GenBank/DDBJ whole genome shotgun (WGS) entry which is preliminary data.</text>
</comment>
<reference evidence="1 2" key="1">
    <citation type="submission" date="2021-02" db="EMBL/GenBank/DDBJ databases">
        <title>Lactate utilizing bacteria of the human gut.</title>
        <authorList>
            <person name="Sheridan P.O."/>
        </authorList>
    </citation>
    <scope>NUCLEOTIDE SEQUENCE [LARGE SCALE GENOMIC DNA]</scope>
    <source>
        <strain evidence="1 2">HTF-83D</strain>
    </source>
</reference>
<gene>
    <name evidence="1" type="ORF">JYQ75_09620</name>
</gene>
<protein>
    <submittedName>
        <fullName evidence="1">Uncharacterized protein</fullName>
    </submittedName>
</protein>
<name>A0ABS3ZK07_9FIRM</name>
<evidence type="ECO:0000313" key="2">
    <source>
        <dbReference type="Proteomes" id="UP001315001"/>
    </source>
</evidence>
<evidence type="ECO:0000313" key="1">
    <source>
        <dbReference type="EMBL" id="MBP0057645.1"/>
    </source>
</evidence>
<accession>A0ABS3ZK07</accession>
<dbReference type="EMBL" id="JAFIQO010000126">
    <property type="protein sequence ID" value="MBP0057645.1"/>
    <property type="molecule type" value="Genomic_DNA"/>
</dbReference>
<keyword evidence="2" id="KW-1185">Reference proteome</keyword>